<feature type="region of interest" description="Disordered" evidence="10">
    <location>
        <begin position="57"/>
        <end position="76"/>
    </location>
</feature>
<dbReference type="SUPFAM" id="SSF56534">
    <property type="entry name" value="Aromatic aminoacid monoxygenases, catalytic and oligomerization domains"/>
    <property type="match status" value="1"/>
</dbReference>
<evidence type="ECO:0000256" key="7">
    <source>
        <dbReference type="PIRSR" id="PIRSR000336-1"/>
    </source>
</evidence>
<dbReference type="InterPro" id="IPR019774">
    <property type="entry name" value="Aromatic-AA_hydroxylase_C"/>
</dbReference>
<dbReference type="InterPro" id="IPR036329">
    <property type="entry name" value="Aro-AA_hydroxylase_C_sf"/>
</dbReference>
<dbReference type="InterPro" id="IPR019773">
    <property type="entry name" value="Tyrosine_3-monooxygenase-like"/>
</dbReference>
<reference evidence="12" key="1">
    <citation type="submission" date="2020-11" db="EMBL/GenBank/DDBJ databases">
        <authorList>
            <person name="Tran Van P."/>
        </authorList>
    </citation>
    <scope>NUCLEOTIDE SEQUENCE</scope>
</reference>
<feature type="compositionally biased region" description="Polar residues" evidence="10">
    <location>
        <begin position="58"/>
        <end position="76"/>
    </location>
</feature>
<feature type="domain" description="Biopterin-dependent aromatic amino acid hydroxylase family profile" evidence="11">
    <location>
        <begin position="178"/>
        <end position="513"/>
    </location>
</feature>
<dbReference type="Gene3D" id="1.10.800.10">
    <property type="entry name" value="Aromatic amino acid hydroxylase"/>
    <property type="match status" value="1"/>
</dbReference>
<dbReference type="PIRSF" id="PIRSF000336">
    <property type="entry name" value="TH"/>
    <property type="match status" value="1"/>
</dbReference>
<dbReference type="GO" id="GO:0004510">
    <property type="term" value="F:tryptophan 5-monooxygenase activity"/>
    <property type="evidence" value="ECO:0007669"/>
    <property type="project" value="TreeGrafter"/>
</dbReference>
<sequence>MAHLRRLHFQNRKCCSTISAASLPDFSDSYLEEIKIFMRNLNQRKIRKITEIDETHETNGSSEAMASTCAPNPCTTTQPESVSGMAGNAVIFSLKNQVGGLVRALRELDVNVKHIESRRSKRRDSEFEIFVDIDCDDKEKMTQLVHHLRHEVDGCTSEEFERSSPKSKERHLSVLMAQPSIDTELFGENGMPWFPRRISDLDYTSNRVLMYGSELDADHPGFKDPIYRKRREYFIDLATNYKQYIETWGIIYRKLTKLYTKHACKEFNDNFVLLVKHCGYREDNLPQLEDVSLFLKNRTGFQLRPVAGYLSSRDFLAGLAFRVFHCTQYIRHSSDPFYTPEPDCCHELLGHCALMADPHFAQFSQEIGLASLGANDEEVDKLATCYFFSVEFGLCKQNNEMKIYGAGLLSSAAELQHAISPAAHVLAFDPLITCQQIPMITTFQTHYFFTDSFDEAKEQMREFAATIKRPFGVRYNPYTQSVEILSNTKKIMDLVSELKGDLCIVSNALQKIKIQNTEKA</sequence>
<protein>
    <recommendedName>
        <fullName evidence="11">Biopterin-dependent aromatic amino acid hydroxylase family profile domain-containing protein</fullName>
    </recommendedName>
</protein>
<keyword evidence="3 7" id="KW-0479">Metal-binding</keyword>
<dbReference type="InterPro" id="IPR045865">
    <property type="entry name" value="ACT-like_dom_sf"/>
</dbReference>
<dbReference type="Proteomes" id="UP000728032">
    <property type="component" value="Unassembled WGS sequence"/>
</dbReference>
<evidence type="ECO:0000313" key="13">
    <source>
        <dbReference type="Proteomes" id="UP000728032"/>
    </source>
</evidence>
<keyword evidence="4" id="KW-0560">Oxidoreductase</keyword>
<dbReference type="PROSITE" id="PS51410">
    <property type="entry name" value="BH4_AAA_HYDROXYL_2"/>
    <property type="match status" value="1"/>
</dbReference>
<evidence type="ECO:0000256" key="6">
    <source>
        <dbReference type="ARBA" id="ARBA00023033"/>
    </source>
</evidence>
<dbReference type="GO" id="GO:0005506">
    <property type="term" value="F:iron ion binding"/>
    <property type="evidence" value="ECO:0007669"/>
    <property type="project" value="InterPro"/>
</dbReference>
<dbReference type="InterPro" id="IPR018301">
    <property type="entry name" value="ArAA_hydroxylase_Fe/CU_BS"/>
</dbReference>
<dbReference type="PANTHER" id="PTHR11473">
    <property type="entry name" value="AROMATIC AMINO ACID HYDROXYLASE"/>
    <property type="match status" value="1"/>
</dbReference>
<proteinExistence type="inferred from homology"/>
<keyword evidence="13" id="KW-1185">Reference proteome</keyword>
<evidence type="ECO:0000256" key="9">
    <source>
        <dbReference type="PIRSR" id="PIRSR601273-2"/>
    </source>
</evidence>
<name>A0A7R9LD70_9ACAR</name>
<feature type="binding site" evidence="7">
    <location>
        <position position="391"/>
    </location>
    <ligand>
        <name>Fe cation</name>
        <dbReference type="ChEBI" id="CHEBI:24875"/>
    </ligand>
</feature>
<feature type="binding site" evidence="8">
    <location>
        <position position="339"/>
    </location>
    <ligand>
        <name>L-tryptophan</name>
        <dbReference type="ChEBI" id="CHEBI:57912"/>
    </ligand>
</feature>
<dbReference type="InterPro" id="IPR001273">
    <property type="entry name" value="ArAA_hydroxylase"/>
</dbReference>
<gene>
    <name evidence="12" type="ORF">ONB1V03_LOCUS1466</name>
</gene>
<feature type="binding site" evidence="8">
    <location>
        <position position="440"/>
    </location>
    <ligand>
        <name>L-tryptophan</name>
        <dbReference type="ChEBI" id="CHEBI:57912"/>
    </ligand>
</feature>
<evidence type="ECO:0000256" key="8">
    <source>
        <dbReference type="PIRSR" id="PIRSR601273-1"/>
    </source>
</evidence>
<feature type="binding site" evidence="8">
    <location>
        <position position="331"/>
    </location>
    <ligand>
        <name>L-tryptophan</name>
        <dbReference type="ChEBI" id="CHEBI:57912"/>
    </ligand>
</feature>
<dbReference type="OrthoDB" id="983542at2759"/>
<dbReference type="EMBL" id="OC915086">
    <property type="protein sequence ID" value="CAD7638560.1"/>
    <property type="molecule type" value="Genomic_DNA"/>
</dbReference>
<evidence type="ECO:0000256" key="3">
    <source>
        <dbReference type="ARBA" id="ARBA00022723"/>
    </source>
</evidence>
<dbReference type="FunFam" id="1.10.800.10:FF:000004">
    <property type="entry name" value="Tyrosine 3-monooxygenase"/>
    <property type="match status" value="1"/>
</dbReference>
<dbReference type="InterPro" id="IPR036951">
    <property type="entry name" value="ArAA_hydroxylase_sf"/>
</dbReference>
<comment type="cofactor">
    <cofactor evidence="1 9">
        <name>Fe(2+)</name>
        <dbReference type="ChEBI" id="CHEBI:29033"/>
    </cofactor>
</comment>
<evidence type="ECO:0000256" key="5">
    <source>
        <dbReference type="ARBA" id="ARBA00023004"/>
    </source>
</evidence>
<dbReference type="EMBL" id="CAJPVJ010000261">
    <property type="protein sequence ID" value="CAG2161865.1"/>
    <property type="molecule type" value="Genomic_DNA"/>
</dbReference>
<evidence type="ECO:0000313" key="12">
    <source>
        <dbReference type="EMBL" id="CAD7638560.1"/>
    </source>
</evidence>
<feature type="binding site" evidence="8">
    <location>
        <position position="410"/>
    </location>
    <ligand>
        <name>L-tryptophan</name>
        <dbReference type="ChEBI" id="CHEBI:57912"/>
    </ligand>
</feature>
<organism evidence="12">
    <name type="scientific">Oppiella nova</name>
    <dbReference type="NCBI Taxonomy" id="334625"/>
    <lineage>
        <taxon>Eukaryota</taxon>
        <taxon>Metazoa</taxon>
        <taxon>Ecdysozoa</taxon>
        <taxon>Arthropoda</taxon>
        <taxon>Chelicerata</taxon>
        <taxon>Arachnida</taxon>
        <taxon>Acari</taxon>
        <taxon>Acariformes</taxon>
        <taxon>Sarcoptiformes</taxon>
        <taxon>Oribatida</taxon>
        <taxon>Brachypylina</taxon>
        <taxon>Oppioidea</taxon>
        <taxon>Oppiidae</taxon>
        <taxon>Oppiella</taxon>
    </lineage>
</organism>
<evidence type="ECO:0000256" key="1">
    <source>
        <dbReference type="ARBA" id="ARBA00001954"/>
    </source>
</evidence>
<dbReference type="GO" id="GO:0043005">
    <property type="term" value="C:neuron projection"/>
    <property type="evidence" value="ECO:0007669"/>
    <property type="project" value="TreeGrafter"/>
</dbReference>
<keyword evidence="5 7" id="KW-0408">Iron</keyword>
<dbReference type="GO" id="GO:0009072">
    <property type="term" value="P:aromatic amino acid metabolic process"/>
    <property type="evidence" value="ECO:0007669"/>
    <property type="project" value="InterPro"/>
</dbReference>
<feature type="binding site" evidence="7">
    <location>
        <position position="351"/>
    </location>
    <ligand>
        <name>Fe cation</name>
        <dbReference type="ChEBI" id="CHEBI:24875"/>
    </ligand>
</feature>
<dbReference type="GO" id="GO:0042416">
    <property type="term" value="P:dopamine biosynthetic process"/>
    <property type="evidence" value="ECO:0007669"/>
    <property type="project" value="UniProtKB-ARBA"/>
</dbReference>
<dbReference type="AlphaFoldDB" id="A0A7R9LD70"/>
<keyword evidence="6" id="KW-0503">Monooxygenase</keyword>
<dbReference type="GO" id="GO:0048066">
    <property type="term" value="P:developmental pigmentation"/>
    <property type="evidence" value="ECO:0007669"/>
    <property type="project" value="UniProtKB-ARBA"/>
</dbReference>
<accession>A0A7R9LD70</accession>
<feature type="binding site" evidence="7">
    <location>
        <position position="346"/>
    </location>
    <ligand>
        <name>Fe cation</name>
        <dbReference type="ChEBI" id="CHEBI:24875"/>
    </ligand>
</feature>
<dbReference type="Pfam" id="PF00351">
    <property type="entry name" value="Biopterin_H"/>
    <property type="match status" value="1"/>
</dbReference>
<evidence type="ECO:0000256" key="2">
    <source>
        <dbReference type="ARBA" id="ARBA00009712"/>
    </source>
</evidence>
<evidence type="ECO:0000256" key="10">
    <source>
        <dbReference type="SAM" id="MobiDB-lite"/>
    </source>
</evidence>
<evidence type="ECO:0000256" key="4">
    <source>
        <dbReference type="ARBA" id="ARBA00023002"/>
    </source>
</evidence>
<dbReference type="PRINTS" id="PR00372">
    <property type="entry name" value="FYWHYDRXLASE"/>
</dbReference>
<feature type="binding site" evidence="8">
    <location>
        <position position="309"/>
    </location>
    <ligand>
        <name>L-tryptophan</name>
        <dbReference type="ChEBI" id="CHEBI:57912"/>
    </ligand>
</feature>
<dbReference type="PROSITE" id="PS00367">
    <property type="entry name" value="BH4_AAA_HYDROXYL_1"/>
    <property type="match status" value="1"/>
</dbReference>
<dbReference type="SUPFAM" id="SSF55021">
    <property type="entry name" value="ACT-like"/>
    <property type="match status" value="1"/>
</dbReference>
<evidence type="ECO:0000259" key="11">
    <source>
        <dbReference type="PROSITE" id="PS51410"/>
    </source>
</evidence>
<comment type="similarity">
    <text evidence="2">Belongs to the biopterin-dependent aromatic amino acid hydroxylase family.</text>
</comment>
<dbReference type="PANTHER" id="PTHR11473:SF16">
    <property type="entry name" value="TRYPTOPHAN 5-HYDROXYLASE 2"/>
    <property type="match status" value="1"/>
</dbReference>